<dbReference type="InterPro" id="IPR042098">
    <property type="entry name" value="TauD-like_sf"/>
</dbReference>
<name>A0A6J4L9M2_9ACTN</name>
<dbReference type="Pfam" id="PF02668">
    <property type="entry name" value="TauD"/>
    <property type="match status" value="1"/>
</dbReference>
<reference evidence="7" key="1">
    <citation type="submission" date="2020-02" db="EMBL/GenBank/DDBJ databases">
        <authorList>
            <person name="Meier V. D."/>
        </authorList>
    </citation>
    <scope>NUCLEOTIDE SEQUENCE</scope>
    <source>
        <strain evidence="7">AVDCRST_MAG36</strain>
    </source>
</reference>
<dbReference type="GO" id="GO:0000908">
    <property type="term" value="F:taurine dioxygenase activity"/>
    <property type="evidence" value="ECO:0007669"/>
    <property type="project" value="UniProtKB-EC"/>
</dbReference>
<feature type="domain" description="TauD/TfdA-like" evidence="6">
    <location>
        <begin position="8"/>
        <end position="267"/>
    </location>
</feature>
<dbReference type="GO" id="GO:0046872">
    <property type="term" value="F:metal ion binding"/>
    <property type="evidence" value="ECO:0007669"/>
    <property type="project" value="UniProtKB-KW"/>
</dbReference>
<dbReference type="SUPFAM" id="SSF51197">
    <property type="entry name" value="Clavaminate synthase-like"/>
    <property type="match status" value="1"/>
</dbReference>
<gene>
    <name evidence="7" type="ORF">AVDCRST_MAG36-689</name>
</gene>
<evidence type="ECO:0000256" key="5">
    <source>
        <dbReference type="ARBA" id="ARBA00023004"/>
    </source>
</evidence>
<keyword evidence="5" id="KW-0408">Iron</keyword>
<dbReference type="EMBL" id="CADCUH010000036">
    <property type="protein sequence ID" value="CAA9326321.1"/>
    <property type="molecule type" value="Genomic_DNA"/>
</dbReference>
<keyword evidence="3 7" id="KW-0223">Dioxygenase</keyword>
<dbReference type="PANTHER" id="PTHR30468:SF1">
    <property type="entry name" value="ALPHA-KETOGLUTARATE-DEPENDENT SULFONATE DIOXYGENASE"/>
    <property type="match status" value="1"/>
</dbReference>
<evidence type="ECO:0000313" key="7">
    <source>
        <dbReference type="EMBL" id="CAA9326321.1"/>
    </source>
</evidence>
<dbReference type="GO" id="GO:0005737">
    <property type="term" value="C:cytoplasm"/>
    <property type="evidence" value="ECO:0007669"/>
    <property type="project" value="TreeGrafter"/>
</dbReference>
<organism evidence="7">
    <name type="scientific">uncultured Nocardioidaceae bacterium</name>
    <dbReference type="NCBI Taxonomy" id="253824"/>
    <lineage>
        <taxon>Bacteria</taxon>
        <taxon>Bacillati</taxon>
        <taxon>Actinomycetota</taxon>
        <taxon>Actinomycetes</taxon>
        <taxon>Propionibacteriales</taxon>
        <taxon>Nocardioidaceae</taxon>
        <taxon>environmental samples</taxon>
    </lineage>
</organism>
<dbReference type="AlphaFoldDB" id="A0A6J4L9M2"/>
<evidence type="ECO:0000256" key="3">
    <source>
        <dbReference type="ARBA" id="ARBA00022964"/>
    </source>
</evidence>
<protein>
    <submittedName>
        <fullName evidence="7">Alpha-ketoglutarate-dependent taurine dioxygenase</fullName>
        <ecNumber evidence="7">1.14.11.17</ecNumber>
    </submittedName>
</protein>
<evidence type="ECO:0000259" key="6">
    <source>
        <dbReference type="Pfam" id="PF02668"/>
    </source>
</evidence>
<sequence>MTLTCTRLTTALGAVVTLDRAAADVSEELADAVHTALMEHAVLVFPEVDLDATRMVQLGEALGTLGVRHHSYTTHPDSDDVVVLTWEGDQQPDAAEWHADMTYRRQPPFATILKAVEVPPVGGDTLWASAAAVHDALDPGMRRDLEQLEAVHDMGAFRTGAYLEGGDDGIITAMTKAGTAVHPVIAHHPVTGRPYLNVSESFTRFVIGLSAPESARLLTYLFDLINRPDFHVRLKWQAGTVVIWDNRGTQHYAVADYLPHRRVMHRVAVATDRRTPQP</sequence>
<evidence type="ECO:0000256" key="4">
    <source>
        <dbReference type="ARBA" id="ARBA00023002"/>
    </source>
</evidence>
<comment type="similarity">
    <text evidence="1">Belongs to the TfdA dioxygenase family.</text>
</comment>
<dbReference type="EC" id="1.14.11.17" evidence="7"/>
<dbReference type="PANTHER" id="PTHR30468">
    <property type="entry name" value="ALPHA-KETOGLUTARATE-DEPENDENT SULFONATE DIOXYGENASE"/>
    <property type="match status" value="1"/>
</dbReference>
<evidence type="ECO:0000256" key="2">
    <source>
        <dbReference type="ARBA" id="ARBA00022723"/>
    </source>
</evidence>
<keyword evidence="2" id="KW-0479">Metal-binding</keyword>
<proteinExistence type="inferred from homology"/>
<dbReference type="InterPro" id="IPR051323">
    <property type="entry name" value="AtsK-like"/>
</dbReference>
<dbReference type="InterPro" id="IPR003819">
    <property type="entry name" value="TauD/TfdA-like"/>
</dbReference>
<keyword evidence="4 7" id="KW-0560">Oxidoreductase</keyword>
<accession>A0A6J4L9M2</accession>
<dbReference type="Gene3D" id="3.60.130.10">
    <property type="entry name" value="Clavaminate synthase-like"/>
    <property type="match status" value="1"/>
</dbReference>
<evidence type="ECO:0000256" key="1">
    <source>
        <dbReference type="ARBA" id="ARBA00005896"/>
    </source>
</evidence>